<name>A0A182MSG6_9DIPT</name>
<dbReference type="AlphaFoldDB" id="A0A182MSG6"/>
<reference evidence="3" key="1">
    <citation type="submission" date="2013-09" db="EMBL/GenBank/DDBJ databases">
        <title>The Genome Sequence of Anopheles culicifacies species A.</title>
        <authorList>
            <consortium name="The Broad Institute Genomics Platform"/>
            <person name="Neafsey D.E."/>
            <person name="Besansky N."/>
            <person name="Howell P."/>
            <person name="Walton C."/>
            <person name="Young S.K."/>
            <person name="Zeng Q."/>
            <person name="Gargeya S."/>
            <person name="Fitzgerald M."/>
            <person name="Haas B."/>
            <person name="Abouelleil A."/>
            <person name="Allen A.W."/>
            <person name="Alvarado L."/>
            <person name="Arachchi H.M."/>
            <person name="Berlin A.M."/>
            <person name="Chapman S.B."/>
            <person name="Gainer-Dewar J."/>
            <person name="Goldberg J."/>
            <person name="Griggs A."/>
            <person name="Gujja S."/>
            <person name="Hansen M."/>
            <person name="Howarth C."/>
            <person name="Imamovic A."/>
            <person name="Ireland A."/>
            <person name="Larimer J."/>
            <person name="McCowan C."/>
            <person name="Murphy C."/>
            <person name="Pearson M."/>
            <person name="Poon T.W."/>
            <person name="Priest M."/>
            <person name="Roberts A."/>
            <person name="Saif S."/>
            <person name="Shea T."/>
            <person name="Sisk P."/>
            <person name="Sykes S."/>
            <person name="Wortman J."/>
            <person name="Nusbaum C."/>
            <person name="Birren B."/>
        </authorList>
    </citation>
    <scope>NUCLEOTIDE SEQUENCE [LARGE SCALE GENOMIC DNA]</scope>
    <source>
        <strain evidence="3">A-37</strain>
    </source>
</reference>
<evidence type="ECO:0000313" key="2">
    <source>
        <dbReference type="EnsemblMetazoa" id="ACUA025187-PA"/>
    </source>
</evidence>
<evidence type="ECO:0000313" key="3">
    <source>
        <dbReference type="Proteomes" id="UP000075883"/>
    </source>
</evidence>
<evidence type="ECO:0000256" key="1">
    <source>
        <dbReference type="SAM" id="Phobius"/>
    </source>
</evidence>
<keyword evidence="1" id="KW-1133">Transmembrane helix</keyword>
<dbReference type="Proteomes" id="UP000075883">
    <property type="component" value="Unassembled WGS sequence"/>
</dbReference>
<dbReference type="EnsemblMetazoa" id="ACUA025187-RA">
    <property type="protein sequence ID" value="ACUA025187-PA"/>
    <property type="gene ID" value="ACUA025187"/>
</dbReference>
<dbReference type="EMBL" id="AXCM01006372">
    <property type="status" value="NOT_ANNOTATED_CDS"/>
    <property type="molecule type" value="Genomic_DNA"/>
</dbReference>
<feature type="transmembrane region" description="Helical" evidence="1">
    <location>
        <begin position="17"/>
        <end position="36"/>
    </location>
</feature>
<keyword evidence="3" id="KW-1185">Reference proteome</keyword>
<reference evidence="2" key="2">
    <citation type="submission" date="2020-05" db="UniProtKB">
        <authorList>
            <consortium name="EnsemblMetazoa"/>
        </authorList>
    </citation>
    <scope>IDENTIFICATION</scope>
    <source>
        <strain evidence="2">A-37</strain>
    </source>
</reference>
<dbReference type="VEuPathDB" id="VectorBase:ACUA025187"/>
<keyword evidence="1" id="KW-0472">Membrane</keyword>
<sequence>MSHPTASRPVAERHSNSVITISIIITPSISVLGFALHQQRRCLTSKCWCGLTPGTQSNIRTDIMLTVNDGPGVPNRIEPTAFLPLSATQDGASSSRNAARFVTYWTPGYRPFRWENIREKAVHLPRHRVSVTILTDARGGPMNMSRFFLWAGPERFAEPPTGQARVGVRCDPNKKNGAVSLSATYALHSSDRPLGDSSLHDSLHRAQIFKGPVVCFAFLTAVPKIGATVIEKDHQCCGWDRARVLQVER</sequence>
<protein>
    <submittedName>
        <fullName evidence="2">Uncharacterized protein</fullName>
    </submittedName>
</protein>
<accession>A0A182MSG6</accession>
<keyword evidence="1" id="KW-0812">Transmembrane</keyword>
<organism evidence="2 3">
    <name type="scientific">Anopheles culicifacies</name>
    <dbReference type="NCBI Taxonomy" id="139723"/>
    <lineage>
        <taxon>Eukaryota</taxon>
        <taxon>Metazoa</taxon>
        <taxon>Ecdysozoa</taxon>
        <taxon>Arthropoda</taxon>
        <taxon>Hexapoda</taxon>
        <taxon>Insecta</taxon>
        <taxon>Pterygota</taxon>
        <taxon>Neoptera</taxon>
        <taxon>Endopterygota</taxon>
        <taxon>Diptera</taxon>
        <taxon>Nematocera</taxon>
        <taxon>Culicoidea</taxon>
        <taxon>Culicidae</taxon>
        <taxon>Anophelinae</taxon>
        <taxon>Anopheles</taxon>
        <taxon>culicifacies species complex</taxon>
    </lineage>
</organism>
<proteinExistence type="predicted"/>